<comment type="caution">
    <text evidence="13">The sequence shown here is derived from an EMBL/GenBank/DDBJ whole genome shotgun (WGS) entry which is preliminary data.</text>
</comment>
<dbReference type="SUPFAM" id="SSF54211">
    <property type="entry name" value="Ribosomal protein S5 domain 2-like"/>
    <property type="match status" value="2"/>
</dbReference>
<dbReference type="RefSeq" id="WP_138325740.1">
    <property type="nucleotide sequence ID" value="NZ_VCDI01000002.1"/>
</dbReference>
<dbReference type="GO" id="GO:0046872">
    <property type="term" value="F:metal ion binding"/>
    <property type="evidence" value="ECO:0007669"/>
    <property type="project" value="UniProtKB-KW"/>
</dbReference>
<name>A0A5R9JH71_9PROT</name>
<accession>A0A5R9JH71</accession>
<dbReference type="NCBIfam" id="TIGR00325">
    <property type="entry name" value="lpxC"/>
    <property type="match status" value="1"/>
</dbReference>
<dbReference type="PANTHER" id="PTHR33694:SF1">
    <property type="entry name" value="UDP-3-O-ACYL-N-ACETYLGLUCOSAMINE DEACETYLASE 1, MITOCHONDRIAL-RELATED"/>
    <property type="match status" value="1"/>
</dbReference>
<evidence type="ECO:0000256" key="6">
    <source>
        <dbReference type="ARBA" id="ARBA00022556"/>
    </source>
</evidence>
<dbReference type="Gene3D" id="3.30.230.20">
    <property type="entry name" value="lpxc deacetylase, domain 1"/>
    <property type="match status" value="1"/>
</dbReference>
<protein>
    <recommendedName>
        <fullName evidence="4 12">UDP-3-O-acyl-N-acetylglucosamine deacetylase</fullName>
        <shortName evidence="12">UDP-3-O-acyl-GlcNAc deacetylase</shortName>
        <ecNumber evidence="4 12">3.5.1.108</ecNumber>
    </recommendedName>
    <alternativeName>
        <fullName evidence="12">UDP-3-O-[R-3-hydroxymyristoyl]-N-acetylglucosamine deacetylase</fullName>
    </alternativeName>
</protein>
<dbReference type="EC" id="3.5.1.108" evidence="4 12"/>
<organism evidence="13 14">
    <name type="scientific">Lichenicoccus roseus</name>
    <dbReference type="NCBI Taxonomy" id="2683649"/>
    <lineage>
        <taxon>Bacteria</taxon>
        <taxon>Pseudomonadati</taxon>
        <taxon>Pseudomonadota</taxon>
        <taxon>Alphaproteobacteria</taxon>
        <taxon>Acetobacterales</taxon>
        <taxon>Acetobacteraceae</taxon>
        <taxon>Lichenicoccus</taxon>
    </lineage>
</organism>
<keyword evidence="10 12" id="KW-0443">Lipid metabolism</keyword>
<evidence type="ECO:0000256" key="1">
    <source>
        <dbReference type="ARBA" id="ARBA00001947"/>
    </source>
</evidence>
<comment type="similarity">
    <text evidence="12">Belongs to the LpxC family.</text>
</comment>
<dbReference type="PANTHER" id="PTHR33694">
    <property type="entry name" value="UDP-3-O-ACYL-N-ACETYLGLUCOSAMINE DEACETYLASE 1, MITOCHONDRIAL-RELATED"/>
    <property type="match status" value="1"/>
</dbReference>
<dbReference type="Pfam" id="PF03331">
    <property type="entry name" value="LpxC"/>
    <property type="match status" value="1"/>
</dbReference>
<feature type="binding site" evidence="12">
    <location>
        <position position="269"/>
    </location>
    <ligand>
        <name>Zn(2+)</name>
        <dbReference type="ChEBI" id="CHEBI:29105"/>
    </ligand>
</feature>
<keyword evidence="7 12" id="KW-0479">Metal-binding</keyword>
<evidence type="ECO:0000256" key="11">
    <source>
        <dbReference type="ARBA" id="ARBA00024535"/>
    </source>
</evidence>
<keyword evidence="14" id="KW-1185">Reference proteome</keyword>
<feature type="active site" description="Proton donor" evidence="12">
    <location>
        <position position="296"/>
    </location>
</feature>
<dbReference type="InterPro" id="IPR020568">
    <property type="entry name" value="Ribosomal_Su5_D2-typ_SF"/>
</dbReference>
<dbReference type="EMBL" id="VCDI01000002">
    <property type="protein sequence ID" value="TLU73658.1"/>
    <property type="molecule type" value="Genomic_DNA"/>
</dbReference>
<evidence type="ECO:0000256" key="9">
    <source>
        <dbReference type="ARBA" id="ARBA00022833"/>
    </source>
</evidence>
<evidence type="ECO:0000313" key="14">
    <source>
        <dbReference type="Proteomes" id="UP000305654"/>
    </source>
</evidence>
<dbReference type="Proteomes" id="UP000305654">
    <property type="component" value="Unassembled WGS sequence"/>
</dbReference>
<dbReference type="GO" id="GO:0103117">
    <property type="term" value="F:UDP-3-O-acyl-N-acetylglucosamine deacetylase activity"/>
    <property type="evidence" value="ECO:0007669"/>
    <property type="project" value="UniProtKB-UniRule"/>
</dbReference>
<keyword evidence="6 12" id="KW-0441">Lipid A biosynthesis</keyword>
<dbReference type="OrthoDB" id="9802746at2"/>
<dbReference type="HAMAP" id="MF_00388">
    <property type="entry name" value="LpxC"/>
    <property type="match status" value="1"/>
</dbReference>
<comment type="pathway">
    <text evidence="3 12">Glycolipid biosynthesis; lipid IV(A) biosynthesis; lipid IV(A) from (3R)-3-hydroxytetradecanoyl-[acyl-carrier-protein] and UDP-N-acetyl-alpha-D-glucosamine: step 2/6.</text>
</comment>
<proteinExistence type="inferred from homology"/>
<dbReference type="AlphaFoldDB" id="A0A5R9JH71"/>
<evidence type="ECO:0000313" key="13">
    <source>
        <dbReference type="EMBL" id="TLU73658.1"/>
    </source>
</evidence>
<keyword evidence="5 12" id="KW-0444">Lipid biosynthesis</keyword>
<comment type="catalytic activity">
    <reaction evidence="11 12">
        <text>a UDP-3-O-[(3R)-3-hydroxyacyl]-N-acetyl-alpha-D-glucosamine + H2O = a UDP-3-O-[(3R)-3-hydroxyacyl]-alpha-D-glucosamine + acetate</text>
        <dbReference type="Rhea" id="RHEA:67816"/>
        <dbReference type="ChEBI" id="CHEBI:15377"/>
        <dbReference type="ChEBI" id="CHEBI:30089"/>
        <dbReference type="ChEBI" id="CHEBI:137740"/>
        <dbReference type="ChEBI" id="CHEBI:173225"/>
        <dbReference type="EC" id="3.5.1.108"/>
    </reaction>
</comment>
<comment type="function">
    <text evidence="2 12">Catalyzes the hydrolysis of UDP-3-O-myristoyl-N-acetylglucosamine to form UDP-3-O-myristoylglucosamine and acetate, the committed step in lipid A biosynthesis.</text>
</comment>
<gene>
    <name evidence="12" type="primary">lpxC</name>
    <name evidence="13" type="ORF">FE263_08995</name>
</gene>
<keyword evidence="8 12" id="KW-0378">Hydrolase</keyword>
<feature type="binding site" evidence="12">
    <location>
        <position position="110"/>
    </location>
    <ligand>
        <name>Zn(2+)</name>
        <dbReference type="ChEBI" id="CHEBI:29105"/>
    </ligand>
</feature>
<reference evidence="13 14" key="1">
    <citation type="submission" date="2019-05" db="EMBL/GenBank/DDBJ databases">
        <authorList>
            <person name="Pankratov T."/>
            <person name="Grouzdev D."/>
        </authorList>
    </citation>
    <scope>NUCLEOTIDE SEQUENCE [LARGE SCALE GENOMIC DNA]</scope>
    <source>
        <strain evidence="13 14">KEBCLARHB70R</strain>
    </source>
</reference>
<evidence type="ECO:0000256" key="2">
    <source>
        <dbReference type="ARBA" id="ARBA00002923"/>
    </source>
</evidence>
<evidence type="ECO:0000256" key="7">
    <source>
        <dbReference type="ARBA" id="ARBA00022723"/>
    </source>
</evidence>
<keyword evidence="9 12" id="KW-0862">Zinc</keyword>
<evidence type="ECO:0000256" key="4">
    <source>
        <dbReference type="ARBA" id="ARBA00012745"/>
    </source>
</evidence>
<dbReference type="InterPro" id="IPR004463">
    <property type="entry name" value="UDP-acyl_GlcNac_deAcase"/>
</dbReference>
<evidence type="ECO:0000256" key="8">
    <source>
        <dbReference type="ARBA" id="ARBA00022801"/>
    </source>
</evidence>
<dbReference type="UniPathway" id="UPA00359">
    <property type="reaction ID" value="UER00478"/>
</dbReference>
<feature type="binding site" evidence="12">
    <location>
        <position position="273"/>
    </location>
    <ligand>
        <name>Zn(2+)</name>
        <dbReference type="ChEBI" id="CHEBI:29105"/>
    </ligand>
</feature>
<sequence length="327" mass="35063">MDSALQDPTTDALLEQSAFPSLASDMPVRFGRVRQHTLRNPISCVGVGLHTGRTIRLTLRPAPADTGIVFVRNDLGIEIPARHDLVVDTRLSTVIASREHPEARIATVEHVMAALAGCMIDNAVVEVDGPEVPILDGSAAPFVFLLDCAGRQEQQGSRGMIEVLKRVRVEAGESFAELRPATRPCLSLALSIAFPARAIGRQAYSMALTERAFRAEVADCRTFTMLGEIEALRAAGLARGGSLDNAVVVDDARVVNPAGLRRRDEFVRHKVLDAVGDLALAGQAIRGAFIGHRSGHALNNRLLHALLSDQSAWRISGRGVVPDSIAA</sequence>
<evidence type="ECO:0000256" key="12">
    <source>
        <dbReference type="HAMAP-Rule" id="MF_00388"/>
    </source>
</evidence>
<dbReference type="GO" id="GO:0009245">
    <property type="term" value="P:lipid A biosynthetic process"/>
    <property type="evidence" value="ECO:0007669"/>
    <property type="project" value="UniProtKB-UniRule"/>
</dbReference>
<comment type="cofactor">
    <cofactor evidence="1 12">
        <name>Zn(2+)</name>
        <dbReference type="ChEBI" id="CHEBI:29105"/>
    </cofactor>
</comment>
<evidence type="ECO:0000256" key="5">
    <source>
        <dbReference type="ARBA" id="ARBA00022516"/>
    </source>
</evidence>
<dbReference type="Gene3D" id="3.30.1700.10">
    <property type="entry name" value="lpxc deacetylase, domain 2"/>
    <property type="match status" value="1"/>
</dbReference>
<dbReference type="GO" id="GO:0016020">
    <property type="term" value="C:membrane"/>
    <property type="evidence" value="ECO:0007669"/>
    <property type="project" value="GOC"/>
</dbReference>
<dbReference type="InterPro" id="IPR011334">
    <property type="entry name" value="UDP-acyl_GlcNac_deAcase_C"/>
</dbReference>
<evidence type="ECO:0000256" key="3">
    <source>
        <dbReference type="ARBA" id="ARBA00005002"/>
    </source>
</evidence>
<dbReference type="InterPro" id="IPR015870">
    <property type="entry name" value="UDP-acyl_N-AcGlcN_deAcase_N"/>
</dbReference>
<evidence type="ECO:0000256" key="10">
    <source>
        <dbReference type="ARBA" id="ARBA00023098"/>
    </source>
</evidence>